<keyword evidence="3" id="KW-1185">Reference proteome</keyword>
<dbReference type="InterPro" id="IPR038140">
    <property type="entry name" value="DotD_sf"/>
</dbReference>
<dbReference type="Proteomes" id="UP000573499">
    <property type="component" value="Unassembled WGS sequence"/>
</dbReference>
<sequence length="153" mass="16284">MKQAISIVLLPMAALLAACASPPLAPPPVSATATIDQQILDAAAKVDAAQVALFRAAAINRERGDLVIASIDTTHPISLTWHGDANPLLLRLAAGRGLVFQPMGARMPLPIALDVSDENFDSVLDRVRSQVGYRATIDVSNHVLTLQYNRPKS</sequence>
<keyword evidence="2" id="KW-0449">Lipoprotein</keyword>
<dbReference type="InterPro" id="IPR031817">
    <property type="entry name" value="DotD"/>
</dbReference>
<dbReference type="PROSITE" id="PS51257">
    <property type="entry name" value="PROKAR_LIPOPROTEIN"/>
    <property type="match status" value="1"/>
</dbReference>
<dbReference type="Pfam" id="PF16816">
    <property type="entry name" value="DotD"/>
    <property type="match status" value="1"/>
</dbReference>
<proteinExistence type="predicted"/>
<evidence type="ECO:0000313" key="3">
    <source>
        <dbReference type="Proteomes" id="UP000573499"/>
    </source>
</evidence>
<evidence type="ECO:0000313" key="2">
    <source>
        <dbReference type="EMBL" id="MBA5687229.1"/>
    </source>
</evidence>
<dbReference type="Gene3D" id="3.55.50.60">
    <property type="entry name" value="DotD protein"/>
    <property type="match status" value="1"/>
</dbReference>
<feature type="chain" id="PRO_5030526339" evidence="1">
    <location>
        <begin position="26"/>
        <end position="153"/>
    </location>
</feature>
<accession>A0A7W2IK63</accession>
<dbReference type="RefSeq" id="WP_182153043.1">
    <property type="nucleotide sequence ID" value="NZ_JACEZU010000003.1"/>
</dbReference>
<dbReference type="EMBL" id="JACEZU010000003">
    <property type="protein sequence ID" value="MBA5687229.1"/>
    <property type="molecule type" value="Genomic_DNA"/>
</dbReference>
<gene>
    <name evidence="2" type="ORF">H3H39_09260</name>
</gene>
<evidence type="ECO:0000256" key="1">
    <source>
        <dbReference type="SAM" id="SignalP"/>
    </source>
</evidence>
<name>A0A7W2IK63_9BURK</name>
<protein>
    <submittedName>
        <fullName evidence="2">DotD/TraH family lipoprotein</fullName>
    </submittedName>
</protein>
<reference evidence="2 3" key="1">
    <citation type="submission" date="2020-07" db="EMBL/GenBank/DDBJ databases">
        <title>Novel species isolated from subtropical streams in China.</title>
        <authorList>
            <person name="Lu H."/>
        </authorList>
    </citation>
    <scope>NUCLEOTIDE SEQUENCE [LARGE SCALE GENOMIC DNA]</scope>
    <source>
        <strain evidence="2 3">LX47W</strain>
    </source>
</reference>
<organism evidence="2 3">
    <name type="scientific">Rugamonas apoptosis</name>
    <dbReference type="NCBI Taxonomy" id="2758570"/>
    <lineage>
        <taxon>Bacteria</taxon>
        <taxon>Pseudomonadati</taxon>
        <taxon>Pseudomonadota</taxon>
        <taxon>Betaproteobacteria</taxon>
        <taxon>Burkholderiales</taxon>
        <taxon>Oxalobacteraceae</taxon>
        <taxon>Telluria group</taxon>
        <taxon>Rugamonas</taxon>
    </lineage>
</organism>
<dbReference type="AlphaFoldDB" id="A0A7W2IK63"/>
<comment type="caution">
    <text evidence="2">The sequence shown here is derived from an EMBL/GenBank/DDBJ whole genome shotgun (WGS) entry which is preliminary data.</text>
</comment>
<feature type="signal peptide" evidence="1">
    <location>
        <begin position="1"/>
        <end position="25"/>
    </location>
</feature>
<keyword evidence="1" id="KW-0732">Signal</keyword>